<feature type="domain" description="RRM" evidence="5">
    <location>
        <begin position="87"/>
        <end position="163"/>
    </location>
</feature>
<comment type="subcellular location">
    <subcellularLocation>
        <location evidence="1">Nucleus</location>
    </subcellularLocation>
</comment>
<evidence type="ECO:0000256" key="3">
    <source>
        <dbReference type="PROSITE-ProRule" id="PRU00176"/>
    </source>
</evidence>
<dbReference type="AlphaFoldDB" id="A0A7S0P1B7"/>
<dbReference type="SMART" id="SM00360">
    <property type="entry name" value="RRM"/>
    <property type="match status" value="1"/>
</dbReference>
<organism evidence="6">
    <name type="scientific">Calcidiscus leptoporus</name>
    <dbReference type="NCBI Taxonomy" id="127549"/>
    <lineage>
        <taxon>Eukaryota</taxon>
        <taxon>Haptista</taxon>
        <taxon>Haptophyta</taxon>
        <taxon>Prymnesiophyceae</taxon>
        <taxon>Coccolithales</taxon>
        <taxon>Calcidiscaceae</taxon>
        <taxon>Calcidiscus</taxon>
    </lineage>
</organism>
<dbReference type="SUPFAM" id="SSF54928">
    <property type="entry name" value="RNA-binding domain, RBD"/>
    <property type="match status" value="1"/>
</dbReference>
<dbReference type="InterPro" id="IPR000504">
    <property type="entry name" value="RRM_dom"/>
</dbReference>
<evidence type="ECO:0000256" key="1">
    <source>
        <dbReference type="ARBA" id="ARBA00004123"/>
    </source>
</evidence>
<evidence type="ECO:0000256" key="4">
    <source>
        <dbReference type="SAM" id="MobiDB-lite"/>
    </source>
</evidence>
<feature type="region of interest" description="Disordered" evidence="4">
    <location>
        <begin position="34"/>
        <end position="89"/>
    </location>
</feature>
<name>A0A7S0P1B7_9EUKA</name>
<dbReference type="PANTHER" id="PTHR48033:SF10">
    <property type="entry name" value="RNA-BINDING PROTEIN SQUID"/>
    <property type="match status" value="1"/>
</dbReference>
<evidence type="ECO:0000256" key="2">
    <source>
        <dbReference type="ARBA" id="ARBA00023242"/>
    </source>
</evidence>
<keyword evidence="2" id="KW-0539">Nucleus</keyword>
<dbReference type="GO" id="GO:0010468">
    <property type="term" value="P:regulation of gene expression"/>
    <property type="evidence" value="ECO:0007669"/>
    <property type="project" value="TreeGrafter"/>
</dbReference>
<evidence type="ECO:0000313" key="6">
    <source>
        <dbReference type="EMBL" id="CAD8543838.1"/>
    </source>
</evidence>
<dbReference type="GO" id="GO:0005654">
    <property type="term" value="C:nucleoplasm"/>
    <property type="evidence" value="ECO:0007669"/>
    <property type="project" value="TreeGrafter"/>
</dbReference>
<dbReference type="GO" id="GO:0000785">
    <property type="term" value="C:chromatin"/>
    <property type="evidence" value="ECO:0007669"/>
    <property type="project" value="TreeGrafter"/>
</dbReference>
<accession>A0A7S0P1B7</accession>
<gene>
    <name evidence="6" type="ORF">CLEP1334_LOCUS19125</name>
</gene>
<dbReference type="InterPro" id="IPR035979">
    <property type="entry name" value="RBD_domain_sf"/>
</dbReference>
<dbReference type="GO" id="GO:0003723">
    <property type="term" value="F:RNA binding"/>
    <property type="evidence" value="ECO:0007669"/>
    <property type="project" value="UniProtKB-UniRule"/>
</dbReference>
<proteinExistence type="predicted"/>
<dbReference type="PANTHER" id="PTHR48033">
    <property type="entry name" value="RNA-BINDING (RRM/RBD/RNP MOTIFS) FAMILY PROTEIN"/>
    <property type="match status" value="1"/>
</dbReference>
<dbReference type="Gene3D" id="3.30.70.330">
    <property type="match status" value="1"/>
</dbReference>
<evidence type="ECO:0000259" key="5">
    <source>
        <dbReference type="PROSITE" id="PS50102"/>
    </source>
</evidence>
<keyword evidence="3" id="KW-0694">RNA-binding</keyword>
<protein>
    <recommendedName>
        <fullName evidence="5">RRM domain-containing protein</fullName>
    </recommendedName>
</protein>
<sequence length="163" mass="17224">MPQMAPQLQLGAQPHLGAQPQLGVQSALLPQPRVVGQPSLLPNPQLPPPLLHSPRGAAQLHNTEPPPVISGLGPSRRKSHNPNPSPAKIFVGGLPDLQTEELLAYFGTFGSVSDAVVMRGAGGKPRGFGFVTFDELEVREGVMQMEHTIKGKAVSLKPADGRS</sequence>
<reference evidence="6" key="1">
    <citation type="submission" date="2021-01" db="EMBL/GenBank/DDBJ databases">
        <authorList>
            <person name="Corre E."/>
            <person name="Pelletier E."/>
            <person name="Niang G."/>
            <person name="Scheremetjew M."/>
            <person name="Finn R."/>
            <person name="Kale V."/>
            <person name="Holt S."/>
            <person name="Cochrane G."/>
            <person name="Meng A."/>
            <person name="Brown T."/>
            <person name="Cohen L."/>
        </authorList>
    </citation>
    <scope>NUCLEOTIDE SEQUENCE</scope>
    <source>
        <strain evidence="6">RCC1130</strain>
    </source>
</reference>
<dbReference type="EMBL" id="HBER01037766">
    <property type="protein sequence ID" value="CAD8543838.1"/>
    <property type="molecule type" value="Transcribed_RNA"/>
</dbReference>
<dbReference type="InterPro" id="IPR012677">
    <property type="entry name" value="Nucleotide-bd_a/b_plait_sf"/>
</dbReference>
<dbReference type="PROSITE" id="PS50102">
    <property type="entry name" value="RRM"/>
    <property type="match status" value="1"/>
</dbReference>
<dbReference type="Pfam" id="PF00076">
    <property type="entry name" value="RRM_1"/>
    <property type="match status" value="1"/>
</dbReference>